<keyword evidence="2" id="KW-0479">Metal-binding</keyword>
<dbReference type="STRING" id="349095.SAMN05660299_01922"/>
<gene>
    <name evidence="7" type="ORF">SAMN05660299_01922</name>
</gene>
<evidence type="ECO:0000256" key="4">
    <source>
        <dbReference type="ARBA" id="ARBA00023004"/>
    </source>
</evidence>
<dbReference type="Pfam" id="PF14691">
    <property type="entry name" value="Fer4_20"/>
    <property type="match status" value="1"/>
</dbReference>
<dbReference type="AlphaFoldDB" id="A0A1G9XVC7"/>
<dbReference type="GO" id="GO:0016491">
    <property type="term" value="F:oxidoreductase activity"/>
    <property type="evidence" value="ECO:0007669"/>
    <property type="project" value="UniProtKB-KW"/>
</dbReference>
<accession>A0A1G9XVC7</accession>
<dbReference type="NCBIfam" id="NF045663">
    <property type="entry name" value="diclust_near_Sec"/>
    <property type="match status" value="1"/>
</dbReference>
<organism evidence="7 8">
    <name type="scientific">Megasphaera paucivorans</name>
    <dbReference type="NCBI Taxonomy" id="349095"/>
    <lineage>
        <taxon>Bacteria</taxon>
        <taxon>Bacillati</taxon>
        <taxon>Bacillota</taxon>
        <taxon>Negativicutes</taxon>
        <taxon>Veillonellales</taxon>
        <taxon>Veillonellaceae</taxon>
        <taxon>Megasphaera</taxon>
    </lineage>
</organism>
<dbReference type="Gene3D" id="1.10.1060.10">
    <property type="entry name" value="Alpha-helical ferredoxin"/>
    <property type="match status" value="2"/>
</dbReference>
<dbReference type="InterPro" id="IPR017896">
    <property type="entry name" value="4Fe4S_Fe-S-bd"/>
</dbReference>
<dbReference type="Pfam" id="PF02754">
    <property type="entry name" value="CCG"/>
    <property type="match status" value="2"/>
</dbReference>
<dbReference type="GO" id="GO:0005886">
    <property type="term" value="C:plasma membrane"/>
    <property type="evidence" value="ECO:0007669"/>
    <property type="project" value="TreeGrafter"/>
</dbReference>
<evidence type="ECO:0000256" key="5">
    <source>
        <dbReference type="ARBA" id="ARBA00023014"/>
    </source>
</evidence>
<dbReference type="PANTHER" id="PTHR43255">
    <property type="entry name" value="IRON-SULFUR-BINDING OXIDOREDUCTASE FADF-RELATED-RELATED"/>
    <property type="match status" value="1"/>
</dbReference>
<dbReference type="InterPro" id="IPR004017">
    <property type="entry name" value="Cys_rich_dom"/>
</dbReference>
<dbReference type="OrthoDB" id="9773828at2"/>
<dbReference type="Pfam" id="PF13534">
    <property type="entry name" value="Fer4_17"/>
    <property type="match status" value="1"/>
</dbReference>
<dbReference type="InterPro" id="IPR051460">
    <property type="entry name" value="HdrC_iron-sulfur_subunit"/>
</dbReference>
<keyword evidence="4" id="KW-0408">Iron</keyword>
<dbReference type="EMBL" id="FNHQ01000019">
    <property type="protein sequence ID" value="SDN00125.1"/>
    <property type="molecule type" value="Genomic_DNA"/>
</dbReference>
<feature type="domain" description="4Fe-4S ferredoxin-type" evidence="6">
    <location>
        <begin position="354"/>
        <end position="384"/>
    </location>
</feature>
<name>A0A1G9XVC7_9FIRM</name>
<evidence type="ECO:0000256" key="2">
    <source>
        <dbReference type="ARBA" id="ARBA00022723"/>
    </source>
</evidence>
<dbReference type="InterPro" id="IPR009051">
    <property type="entry name" value="Helical_ferredxn"/>
</dbReference>
<dbReference type="GO" id="GO:0046872">
    <property type="term" value="F:metal ion binding"/>
    <property type="evidence" value="ECO:0007669"/>
    <property type="project" value="UniProtKB-KW"/>
</dbReference>
<dbReference type="InterPro" id="IPR028261">
    <property type="entry name" value="DPD_II"/>
</dbReference>
<evidence type="ECO:0000256" key="1">
    <source>
        <dbReference type="ARBA" id="ARBA00022485"/>
    </source>
</evidence>
<evidence type="ECO:0000259" key="6">
    <source>
        <dbReference type="PROSITE" id="PS51379"/>
    </source>
</evidence>
<evidence type="ECO:0000313" key="7">
    <source>
        <dbReference type="EMBL" id="SDN00125.1"/>
    </source>
</evidence>
<dbReference type="SUPFAM" id="SSF46548">
    <property type="entry name" value="alpha-helical ferredoxin"/>
    <property type="match status" value="2"/>
</dbReference>
<sequence>MTIKERSTKIYRTKTMFSEEELIEKERVCIHEELPYCSAACPLKLDVRTLVGQIAAGDFTAALAVYTKITPLPHILSQGCEAPCQKYCKLYDIGEGIRITALERTATQMGEINKGSGMLRMKKKKTAAIFGEGLFAAFFVGEMARKMYPVTVYSKYDNMYDMLKAAAPFADEEGIAEDAAVIAHTNIIFVHAEALTSEFFEQERHHYDLIGVSPSFLQILGGEVDETVMLWHAETVISAPIEQQDVIENAFNARKAALTADRLAQRLAPENSRGEEGCKETRLYTNLNGIAASASLPCGIDGRYTRENAISEAKRCIQCHCDECVRGCVYLQHYKKYPKKLTREIYNNANIIMGDHMMNKPINSCSLCRQCTVTCPNGYNMADICLIARQNMVTTGKMPLAPHEFALMDMEFSNTDAFLCRKQAGYTHCRYVFFPGCQTSAIAPDTVYKAYADLTKRLTGGVALLLGCCGAIAKWAGRELMYAETVRMLNEHFAILGHPVIIAGCPMCADMLSKHSHEQVIGIWDILAEIGFPEGAKGLDYPVAMHDSCGARGNIHMQETMRLIAEKLGCVLIDTEYSGDYSPCCGYGGLVMYANREVAHEMAKMCAERSDTPYITYCMACRDRLARENKESRHLLELIYNENAGVPPDISEKRYNRIQLKERLLREVWKELVEPVEYGFKVIFTPETRRMMEDRMILRTDVMQTLQYMRETKEAILEEKTGLLVTRHREGNVTFWVKYEQKDDVYVVHCAYSHRMNIVTR</sequence>
<dbReference type="RefSeq" id="WP_091651128.1">
    <property type="nucleotide sequence ID" value="NZ_FNHQ01000019.1"/>
</dbReference>
<dbReference type="GO" id="GO:0051539">
    <property type="term" value="F:4 iron, 4 sulfur cluster binding"/>
    <property type="evidence" value="ECO:0007669"/>
    <property type="project" value="UniProtKB-KW"/>
</dbReference>
<reference evidence="7 8" key="1">
    <citation type="submission" date="2016-10" db="EMBL/GenBank/DDBJ databases">
        <authorList>
            <person name="de Groot N.N."/>
        </authorList>
    </citation>
    <scope>NUCLEOTIDE SEQUENCE [LARGE SCALE GENOMIC DNA]</scope>
    <source>
        <strain evidence="7 8">DSM 16981</strain>
    </source>
</reference>
<keyword evidence="8" id="KW-1185">Reference proteome</keyword>
<proteinExistence type="predicted"/>
<keyword evidence="5" id="KW-0411">Iron-sulfur</keyword>
<keyword evidence="1" id="KW-0004">4Fe-4S</keyword>
<dbReference type="Proteomes" id="UP000199309">
    <property type="component" value="Unassembled WGS sequence"/>
</dbReference>
<evidence type="ECO:0000313" key="8">
    <source>
        <dbReference type="Proteomes" id="UP000199309"/>
    </source>
</evidence>
<protein>
    <submittedName>
        <fullName evidence="7">Fe-S oxidoreductase</fullName>
    </submittedName>
</protein>
<keyword evidence="3" id="KW-0560">Oxidoreductase</keyword>
<evidence type="ECO:0000256" key="3">
    <source>
        <dbReference type="ARBA" id="ARBA00023002"/>
    </source>
</evidence>
<dbReference type="PROSITE" id="PS51379">
    <property type="entry name" value="4FE4S_FER_2"/>
    <property type="match status" value="1"/>
</dbReference>
<dbReference type="PANTHER" id="PTHR43255:SF1">
    <property type="entry name" value="IRON-SULFUR-BINDING OXIDOREDUCTASE FADF-RELATED"/>
    <property type="match status" value="1"/>
</dbReference>